<reference evidence="1" key="1">
    <citation type="journal article" date="2014" name="Int. J. Syst. Evol. Microbiol.">
        <title>Complete genome sequence of Corynebacterium casei LMG S-19264T (=DSM 44701T), isolated from a smear-ripened cheese.</title>
        <authorList>
            <consortium name="US DOE Joint Genome Institute (JGI-PGF)"/>
            <person name="Walter F."/>
            <person name="Albersmeier A."/>
            <person name="Kalinowski J."/>
            <person name="Ruckert C."/>
        </authorList>
    </citation>
    <scope>NUCLEOTIDE SEQUENCE</scope>
    <source>
        <strain evidence="1">CGMCC 4.7679</strain>
    </source>
</reference>
<name>A0A8H9MDY9_9PSEU</name>
<dbReference type="Proteomes" id="UP000658656">
    <property type="component" value="Unassembled WGS sequence"/>
</dbReference>
<evidence type="ECO:0008006" key="3">
    <source>
        <dbReference type="Google" id="ProtNLM"/>
    </source>
</evidence>
<dbReference type="SUPFAM" id="SSF53756">
    <property type="entry name" value="UDP-Glycosyltransferase/glycogen phosphorylase"/>
    <property type="match status" value="1"/>
</dbReference>
<protein>
    <recommendedName>
        <fullName evidence="3">Glycosyltransferase family 1 protein</fullName>
    </recommendedName>
</protein>
<gene>
    <name evidence="1" type="ORF">GCM10017566_54070</name>
</gene>
<accession>A0A8H9MDY9</accession>
<reference evidence="1" key="2">
    <citation type="submission" date="2020-09" db="EMBL/GenBank/DDBJ databases">
        <authorList>
            <person name="Sun Q."/>
            <person name="Zhou Y."/>
        </authorList>
    </citation>
    <scope>NUCLEOTIDE SEQUENCE</scope>
    <source>
        <strain evidence="1">CGMCC 4.7679</strain>
    </source>
</reference>
<comment type="caution">
    <text evidence="1">The sequence shown here is derived from an EMBL/GenBank/DDBJ whole genome shotgun (WGS) entry which is preliminary data.</text>
</comment>
<dbReference type="EMBL" id="BNAV01000009">
    <property type="protein sequence ID" value="GHF73314.1"/>
    <property type="molecule type" value="Genomic_DNA"/>
</dbReference>
<evidence type="ECO:0000313" key="2">
    <source>
        <dbReference type="Proteomes" id="UP000658656"/>
    </source>
</evidence>
<organism evidence="1 2">
    <name type="scientific">Amycolatopsis bartoniae</name>
    <dbReference type="NCBI Taxonomy" id="941986"/>
    <lineage>
        <taxon>Bacteria</taxon>
        <taxon>Bacillati</taxon>
        <taxon>Actinomycetota</taxon>
        <taxon>Actinomycetes</taxon>
        <taxon>Pseudonocardiales</taxon>
        <taxon>Pseudonocardiaceae</taxon>
        <taxon>Amycolatopsis</taxon>
    </lineage>
</organism>
<evidence type="ECO:0000313" key="1">
    <source>
        <dbReference type="EMBL" id="GHF73314.1"/>
    </source>
</evidence>
<proteinExistence type="predicted"/>
<dbReference type="AlphaFoldDB" id="A0A8H9MDY9"/>
<sequence length="62" mass="6469">MHDLGVAPPPLPQRAFTPEALADAVCAAVTDGNMARRAREIGVAVRDEGGVTEAVEVLESLQ</sequence>
<keyword evidence="2" id="KW-1185">Reference proteome</keyword>